<dbReference type="Proteomes" id="UP000241514">
    <property type="component" value="Unassembled WGS sequence"/>
</dbReference>
<evidence type="ECO:0000256" key="5">
    <source>
        <dbReference type="ARBA" id="ARBA00022705"/>
    </source>
</evidence>
<evidence type="ECO:0000313" key="14">
    <source>
        <dbReference type="Proteomes" id="UP000243022"/>
    </source>
</evidence>
<evidence type="ECO:0000256" key="3">
    <source>
        <dbReference type="ARBA" id="ARBA00022679"/>
    </source>
</evidence>
<evidence type="ECO:0000256" key="1">
    <source>
        <dbReference type="ARBA" id="ARBA00012417"/>
    </source>
</evidence>
<keyword evidence="3" id="KW-0808">Transferase</keyword>
<sequence>MATVNAQQLNDVLASRGLPPIICIFGDTPLLVDDAVQSIRNYAKSQGIHERQRLVQDAQFDWSQILASGASMSLFSELRLVELELPDAKPGREGGDALRSYAEQPNVDQIFVVLGPKLKQEQLKAKWYQVLTRDALVVAANAPDRAALPRFIDARARRYQLELDREALNLLADWYEGNLLALDQELQKLALMGLPQPLNLATVRQSSQDQSRFSVFALQEALLHGQVDDALHRLHRLFEEDVEIAILNWMFQREWQTVHALQQALGRGESIGQAARALPIWKNQEAAYHQVAQRLQGQHRAIIDVLKRLEFAFKRDSGEDYKTLATHFILLWCLPDRVTRLSLA</sequence>
<evidence type="ECO:0000256" key="4">
    <source>
        <dbReference type="ARBA" id="ARBA00022695"/>
    </source>
</evidence>
<dbReference type="EMBL" id="PYVS01000026">
    <property type="protein sequence ID" value="PTB83011.1"/>
    <property type="molecule type" value="Genomic_DNA"/>
</dbReference>
<dbReference type="Gene3D" id="3.40.50.300">
    <property type="entry name" value="P-loop containing nucleotide triphosphate hydrolases"/>
    <property type="match status" value="1"/>
</dbReference>
<organism evidence="11 14">
    <name type="scientific">Pseudidiomarina aestuarii</name>
    <dbReference type="NCBI Taxonomy" id="624146"/>
    <lineage>
        <taxon>Bacteria</taxon>
        <taxon>Pseudomonadati</taxon>
        <taxon>Pseudomonadota</taxon>
        <taxon>Gammaproteobacteria</taxon>
        <taxon>Alteromonadales</taxon>
        <taxon>Idiomarinaceae</taxon>
        <taxon>Pseudidiomarina</taxon>
    </lineage>
</organism>
<keyword evidence="6" id="KW-0239">DNA-directed DNA polymerase</keyword>
<dbReference type="Pfam" id="PF06144">
    <property type="entry name" value="DNA_pol3_delta"/>
    <property type="match status" value="1"/>
</dbReference>
<dbReference type="GO" id="GO:0003677">
    <property type="term" value="F:DNA binding"/>
    <property type="evidence" value="ECO:0007669"/>
    <property type="project" value="InterPro"/>
</dbReference>
<accession>A0A2T4D6B4</accession>
<gene>
    <name evidence="11" type="primary">holA</name>
    <name evidence="12" type="ORF">C9928_03825</name>
    <name evidence="11" type="ORF">C9986_01730</name>
</gene>
<proteinExistence type="inferred from homology"/>
<dbReference type="InterPro" id="IPR027417">
    <property type="entry name" value="P-loop_NTPase"/>
</dbReference>
<comment type="catalytic activity">
    <reaction evidence="8">
        <text>DNA(n) + a 2'-deoxyribonucleoside 5'-triphosphate = DNA(n+1) + diphosphate</text>
        <dbReference type="Rhea" id="RHEA:22508"/>
        <dbReference type="Rhea" id="RHEA-COMP:17339"/>
        <dbReference type="Rhea" id="RHEA-COMP:17340"/>
        <dbReference type="ChEBI" id="CHEBI:33019"/>
        <dbReference type="ChEBI" id="CHEBI:61560"/>
        <dbReference type="ChEBI" id="CHEBI:173112"/>
        <dbReference type="EC" id="2.7.7.7"/>
    </reaction>
</comment>
<dbReference type="SUPFAM" id="SSF52540">
    <property type="entry name" value="P-loop containing nucleoside triphosphate hydrolases"/>
    <property type="match status" value="1"/>
</dbReference>
<dbReference type="InterPro" id="IPR010372">
    <property type="entry name" value="DNA_pol3_delta_N"/>
</dbReference>
<dbReference type="PANTHER" id="PTHR34388:SF1">
    <property type="entry name" value="DNA POLYMERASE III SUBUNIT DELTA"/>
    <property type="match status" value="1"/>
</dbReference>
<comment type="similarity">
    <text evidence="7">Belongs to the DNA polymerase HolA subunit family.</text>
</comment>
<evidence type="ECO:0000313" key="13">
    <source>
        <dbReference type="Proteomes" id="UP000241514"/>
    </source>
</evidence>
<dbReference type="AlphaFoldDB" id="A0A2T4D6B4"/>
<evidence type="ECO:0000256" key="2">
    <source>
        <dbReference type="ARBA" id="ARBA00017703"/>
    </source>
</evidence>
<evidence type="ECO:0000259" key="10">
    <source>
        <dbReference type="Pfam" id="PF06144"/>
    </source>
</evidence>
<protein>
    <recommendedName>
        <fullName evidence="2 9">DNA polymerase III subunit delta</fullName>
        <ecNumber evidence="1 9">2.7.7.7</ecNumber>
    </recommendedName>
</protein>
<dbReference type="Gene3D" id="1.20.272.10">
    <property type="match status" value="1"/>
</dbReference>
<evidence type="ECO:0000256" key="9">
    <source>
        <dbReference type="NCBIfam" id="TIGR01128"/>
    </source>
</evidence>
<dbReference type="InterPro" id="IPR005790">
    <property type="entry name" value="DNA_polIII_delta"/>
</dbReference>
<evidence type="ECO:0000256" key="7">
    <source>
        <dbReference type="ARBA" id="ARBA00034754"/>
    </source>
</evidence>
<dbReference type="EC" id="2.7.7.7" evidence="1 9"/>
<dbReference type="InterPro" id="IPR008921">
    <property type="entry name" value="DNA_pol3_clamp-load_cplx_C"/>
</dbReference>
<evidence type="ECO:0000256" key="8">
    <source>
        <dbReference type="ARBA" id="ARBA00049244"/>
    </source>
</evidence>
<evidence type="ECO:0000256" key="6">
    <source>
        <dbReference type="ARBA" id="ARBA00022932"/>
    </source>
</evidence>
<name>A0A2T4D6B4_9GAMM</name>
<dbReference type="GO" id="GO:0009360">
    <property type="term" value="C:DNA polymerase III complex"/>
    <property type="evidence" value="ECO:0007669"/>
    <property type="project" value="UniProtKB-UniRule"/>
</dbReference>
<dbReference type="NCBIfam" id="TIGR01128">
    <property type="entry name" value="holA"/>
    <property type="match status" value="1"/>
</dbReference>
<evidence type="ECO:0000313" key="11">
    <source>
        <dbReference type="EMBL" id="PTB83011.1"/>
    </source>
</evidence>
<keyword evidence="4" id="KW-0548">Nucleotidyltransferase</keyword>
<keyword evidence="5" id="KW-0235">DNA replication</keyword>
<dbReference type="SUPFAM" id="SSF48019">
    <property type="entry name" value="post-AAA+ oligomerization domain-like"/>
    <property type="match status" value="1"/>
</dbReference>
<feature type="domain" description="DNA polymerase III delta N-terminal" evidence="10">
    <location>
        <begin position="23"/>
        <end position="140"/>
    </location>
</feature>
<dbReference type="Gene3D" id="1.10.8.60">
    <property type="match status" value="1"/>
</dbReference>
<evidence type="ECO:0000313" key="12">
    <source>
        <dbReference type="EMBL" id="PTB89355.1"/>
    </source>
</evidence>
<dbReference type="CDD" id="cd18138">
    <property type="entry name" value="HLD_clamp_pol_III_delta"/>
    <property type="match status" value="1"/>
</dbReference>
<dbReference type="GO" id="GO:0006261">
    <property type="term" value="P:DNA-templated DNA replication"/>
    <property type="evidence" value="ECO:0007669"/>
    <property type="project" value="TreeGrafter"/>
</dbReference>
<comment type="caution">
    <text evidence="11">The sequence shown here is derived from an EMBL/GenBank/DDBJ whole genome shotgun (WGS) entry which is preliminary data.</text>
</comment>
<dbReference type="EMBL" id="PYVG01000015">
    <property type="protein sequence ID" value="PTB89355.1"/>
    <property type="molecule type" value="Genomic_DNA"/>
</dbReference>
<dbReference type="PANTHER" id="PTHR34388">
    <property type="entry name" value="DNA POLYMERASE III SUBUNIT DELTA"/>
    <property type="match status" value="1"/>
</dbReference>
<dbReference type="Proteomes" id="UP000243022">
    <property type="component" value="Unassembled WGS sequence"/>
</dbReference>
<dbReference type="RefSeq" id="WP_417656036.1">
    <property type="nucleotide sequence ID" value="NZ_JBLXDX010000001.1"/>
</dbReference>
<reference evidence="13 14" key="1">
    <citation type="submission" date="2018-03" db="EMBL/GenBank/DDBJ databases">
        <title>Cross-interface Injection: A General Nanoliter Liquid Handling Method Applied to Single Cells Genome Amplification Automated Nanoliter Liquid Handling Applied to Single Cell Multiple Displacement Amplification.</title>
        <authorList>
            <person name="Yun J."/>
            <person name="Xu P."/>
            <person name="Xu J."/>
            <person name="Dai X."/>
            <person name="Wang Y."/>
            <person name="Zheng X."/>
            <person name="Cao C."/>
            <person name="Yi Q."/>
            <person name="Zhu Y."/>
            <person name="Wang L."/>
            <person name="Dong Z."/>
            <person name="Huang Y."/>
            <person name="Huang L."/>
            <person name="Du W."/>
        </authorList>
    </citation>
    <scope>NUCLEOTIDE SEQUENCE [LARGE SCALE GENOMIC DNA]</scope>
    <source>
        <strain evidence="12 13">A9-4</strain>
        <strain evidence="11 14">Z-E1-2</strain>
    </source>
</reference>
<dbReference type="GO" id="GO:0003887">
    <property type="term" value="F:DNA-directed DNA polymerase activity"/>
    <property type="evidence" value="ECO:0007669"/>
    <property type="project" value="UniProtKB-UniRule"/>
</dbReference>